<dbReference type="InterPro" id="IPR008693">
    <property type="entry name" value="MmpS"/>
</dbReference>
<comment type="caution">
    <text evidence="8">The sequence shown here is derived from an EMBL/GenBank/DDBJ whole genome shotgun (WGS) entry which is preliminary data.</text>
</comment>
<evidence type="ECO:0000256" key="3">
    <source>
        <dbReference type="ARBA" id="ARBA00022475"/>
    </source>
</evidence>
<evidence type="ECO:0000256" key="4">
    <source>
        <dbReference type="ARBA" id="ARBA00022692"/>
    </source>
</evidence>
<name>A0A2K4YID1_9MYCO</name>
<reference evidence="8" key="1">
    <citation type="submission" date="2018-01" db="EMBL/GenBank/DDBJ databases">
        <authorList>
            <consortium name="Urmite Genomes"/>
        </authorList>
    </citation>
    <scope>NUCLEOTIDE SEQUENCE [LARGE SCALE GENOMIC DNA]</scope>
    <source>
        <strain evidence="8">AFP003</strain>
    </source>
</reference>
<keyword evidence="3" id="KW-1003">Cell membrane</keyword>
<evidence type="ECO:0000256" key="7">
    <source>
        <dbReference type="SAM" id="Phobius"/>
    </source>
</evidence>
<comment type="subcellular location">
    <subcellularLocation>
        <location evidence="1">Cell membrane</location>
    </subcellularLocation>
</comment>
<gene>
    <name evidence="8" type="ORF">MAAFP003_5248</name>
</gene>
<keyword evidence="9" id="KW-1185">Reference proteome</keyword>
<dbReference type="Gene3D" id="2.60.40.2880">
    <property type="entry name" value="MmpS1-5, C-terminal soluble domain"/>
    <property type="match status" value="1"/>
</dbReference>
<evidence type="ECO:0000256" key="1">
    <source>
        <dbReference type="ARBA" id="ARBA00004236"/>
    </source>
</evidence>
<dbReference type="Proteomes" id="UP000236318">
    <property type="component" value="Unassembled WGS sequence"/>
</dbReference>
<keyword evidence="4 7" id="KW-0812">Transmembrane</keyword>
<feature type="transmembrane region" description="Helical" evidence="7">
    <location>
        <begin position="22"/>
        <end position="40"/>
    </location>
</feature>
<keyword evidence="5 7" id="KW-1133">Transmembrane helix</keyword>
<evidence type="ECO:0000256" key="5">
    <source>
        <dbReference type="ARBA" id="ARBA00022989"/>
    </source>
</evidence>
<comment type="similarity">
    <text evidence="2">Belongs to the MmpS family.</text>
</comment>
<evidence type="ECO:0000256" key="2">
    <source>
        <dbReference type="ARBA" id="ARBA00007531"/>
    </source>
</evidence>
<protein>
    <submittedName>
        <fullName evidence="8">Transport accessory protein MmpS</fullName>
    </submittedName>
</protein>
<dbReference type="EMBL" id="FXEG02000005">
    <property type="protein sequence ID" value="SOX56544.1"/>
    <property type="molecule type" value="Genomic_DNA"/>
</dbReference>
<sequence length="155" mass="16393">LARDLPTARPARPPLTKLLGRTWLPILIAVAVAVGVATVGQLREIFGANAVLVTPRGSDTAESFNPKVVTYEVFGAGSTAVINYLDLDSKPQRAVNAPLPWSLTLRTTAPAATPNILAQVDGQTVTCRITVNNEVKDERTVTGANAETFCLVKSA</sequence>
<dbReference type="AlphaFoldDB" id="A0A2K4YID1"/>
<proteinExistence type="inferred from homology"/>
<dbReference type="GO" id="GO:0005886">
    <property type="term" value="C:plasma membrane"/>
    <property type="evidence" value="ECO:0007669"/>
    <property type="project" value="UniProtKB-SubCell"/>
</dbReference>
<keyword evidence="6 7" id="KW-0472">Membrane</keyword>
<dbReference type="Pfam" id="PF05423">
    <property type="entry name" value="Mycobact_memb"/>
    <property type="match status" value="1"/>
</dbReference>
<evidence type="ECO:0000313" key="9">
    <source>
        <dbReference type="Proteomes" id="UP000236318"/>
    </source>
</evidence>
<feature type="non-terminal residue" evidence="8">
    <location>
        <position position="1"/>
    </location>
</feature>
<evidence type="ECO:0000313" key="8">
    <source>
        <dbReference type="EMBL" id="SOX56544.1"/>
    </source>
</evidence>
<organism evidence="8 9">
    <name type="scientific">Mycobacterium ahvazicum</name>
    <dbReference type="NCBI Taxonomy" id="1964395"/>
    <lineage>
        <taxon>Bacteria</taxon>
        <taxon>Bacillati</taxon>
        <taxon>Actinomycetota</taxon>
        <taxon>Actinomycetes</taxon>
        <taxon>Mycobacteriales</taxon>
        <taxon>Mycobacteriaceae</taxon>
        <taxon>Mycobacterium</taxon>
        <taxon>Mycobacterium simiae complex</taxon>
    </lineage>
</organism>
<dbReference type="InterPro" id="IPR038468">
    <property type="entry name" value="MmpS_C"/>
</dbReference>
<accession>A0A2K4YID1</accession>
<evidence type="ECO:0000256" key="6">
    <source>
        <dbReference type="ARBA" id="ARBA00023136"/>
    </source>
</evidence>